<dbReference type="InterPro" id="IPR003805">
    <property type="entry name" value="CobS"/>
</dbReference>
<evidence type="ECO:0000256" key="14">
    <source>
        <dbReference type="ARBA" id="ARBA00025228"/>
    </source>
</evidence>
<evidence type="ECO:0000313" key="21">
    <source>
        <dbReference type="Proteomes" id="UP000268084"/>
    </source>
</evidence>
<proteinExistence type="inferred from homology"/>
<dbReference type="GO" id="GO:0051073">
    <property type="term" value="F:adenosylcobinamide-GDP ribazoletransferase activity"/>
    <property type="evidence" value="ECO:0007669"/>
    <property type="project" value="UniProtKB-UniRule"/>
</dbReference>
<dbReference type="Pfam" id="PF02654">
    <property type="entry name" value="CobS"/>
    <property type="match status" value="1"/>
</dbReference>
<dbReference type="GO" id="GO:0005886">
    <property type="term" value="C:plasma membrane"/>
    <property type="evidence" value="ECO:0007669"/>
    <property type="project" value="UniProtKB-SubCell"/>
</dbReference>
<evidence type="ECO:0000256" key="12">
    <source>
        <dbReference type="ARBA" id="ARBA00022989"/>
    </source>
</evidence>
<accession>A0A3G8ZQW2</accession>
<keyword evidence="7 19" id="KW-1003">Cell membrane</keyword>
<evidence type="ECO:0000256" key="17">
    <source>
        <dbReference type="ARBA" id="ARBA00048623"/>
    </source>
</evidence>
<evidence type="ECO:0000256" key="16">
    <source>
        <dbReference type="ARBA" id="ARBA00032853"/>
    </source>
</evidence>
<dbReference type="GO" id="GO:0008818">
    <property type="term" value="F:cobalamin 5'-phosphate synthase activity"/>
    <property type="evidence" value="ECO:0007669"/>
    <property type="project" value="UniProtKB-UniRule"/>
</dbReference>
<evidence type="ECO:0000256" key="18">
    <source>
        <dbReference type="ARBA" id="ARBA00049504"/>
    </source>
</evidence>
<comment type="catalytic activity">
    <reaction evidence="18 19">
        <text>alpha-ribazole 5'-phosphate + adenosylcob(III)inamide-GDP = adenosylcob(III)alamin 5'-phosphate + GMP + H(+)</text>
        <dbReference type="Rhea" id="RHEA:23560"/>
        <dbReference type="ChEBI" id="CHEBI:15378"/>
        <dbReference type="ChEBI" id="CHEBI:57918"/>
        <dbReference type="ChEBI" id="CHEBI:58115"/>
        <dbReference type="ChEBI" id="CHEBI:60487"/>
        <dbReference type="ChEBI" id="CHEBI:60493"/>
        <dbReference type="EC" id="2.7.8.26"/>
    </reaction>
</comment>
<dbReference type="PANTHER" id="PTHR34148:SF1">
    <property type="entry name" value="ADENOSYLCOBINAMIDE-GDP RIBAZOLETRANSFERASE"/>
    <property type="match status" value="1"/>
</dbReference>
<feature type="transmembrane region" description="Helical" evidence="19">
    <location>
        <begin position="168"/>
        <end position="190"/>
    </location>
</feature>
<comment type="cofactor">
    <cofactor evidence="1 19">
        <name>Mg(2+)</name>
        <dbReference type="ChEBI" id="CHEBI:18420"/>
    </cofactor>
</comment>
<feature type="transmembrane region" description="Helical" evidence="19">
    <location>
        <begin position="52"/>
        <end position="69"/>
    </location>
</feature>
<evidence type="ECO:0000256" key="2">
    <source>
        <dbReference type="ARBA" id="ARBA00004651"/>
    </source>
</evidence>
<comment type="similarity">
    <text evidence="4 19">Belongs to the CobS family.</text>
</comment>
<evidence type="ECO:0000256" key="5">
    <source>
        <dbReference type="ARBA" id="ARBA00013200"/>
    </source>
</evidence>
<keyword evidence="10 19" id="KW-0812">Transmembrane</keyword>
<keyword evidence="8 19" id="KW-0169">Cobalamin biosynthesis</keyword>
<dbReference type="KEGG" id="nak:EH165_13480"/>
<evidence type="ECO:0000256" key="6">
    <source>
        <dbReference type="ARBA" id="ARBA00015850"/>
    </source>
</evidence>
<feature type="transmembrane region" description="Helical" evidence="19">
    <location>
        <begin position="228"/>
        <end position="247"/>
    </location>
</feature>
<comment type="catalytic activity">
    <reaction evidence="17 19">
        <text>alpha-ribazole + adenosylcob(III)inamide-GDP = adenosylcob(III)alamin + GMP + H(+)</text>
        <dbReference type="Rhea" id="RHEA:16049"/>
        <dbReference type="ChEBI" id="CHEBI:10329"/>
        <dbReference type="ChEBI" id="CHEBI:15378"/>
        <dbReference type="ChEBI" id="CHEBI:18408"/>
        <dbReference type="ChEBI" id="CHEBI:58115"/>
        <dbReference type="ChEBI" id="CHEBI:60487"/>
        <dbReference type="EC" id="2.7.8.26"/>
    </reaction>
</comment>
<name>A0A3G8ZQW2_9ACTN</name>
<evidence type="ECO:0000256" key="7">
    <source>
        <dbReference type="ARBA" id="ARBA00022475"/>
    </source>
</evidence>
<evidence type="ECO:0000256" key="11">
    <source>
        <dbReference type="ARBA" id="ARBA00022842"/>
    </source>
</evidence>
<sequence>MAVGTLTAVPVRGPSTIDRSTARAAMVLAPFASALIAVPAGIVAYLGGLAHLPSLLVAFLVVGTVALGSRGLHLDGLADTADGLSASYDRERALEIMRRGDTGPMGAATVVIVLGIQVSSLAAVLLLPWAPVLVGVVICVSRMALWFTCAVGVPAARPGGLGAVVAGVVPKAVAAFGFVVAVGLICATMIPTGRPWWQGALAVVIASLAVAALTGRCVKRFGGITGDVLGASIETALASLLVVAAAGF</sequence>
<protein>
    <recommendedName>
        <fullName evidence="6 19">Adenosylcobinamide-GDP ribazoletransferase</fullName>
        <ecNumber evidence="5 19">2.7.8.26</ecNumber>
    </recommendedName>
    <alternativeName>
        <fullName evidence="16 19">Cobalamin synthase</fullName>
    </alternativeName>
    <alternativeName>
        <fullName evidence="15 19">Cobalamin-5'-phosphate synthase</fullName>
    </alternativeName>
</protein>
<feature type="transmembrane region" description="Helical" evidence="19">
    <location>
        <begin position="107"/>
        <end position="127"/>
    </location>
</feature>
<comment type="pathway">
    <text evidence="3 19">Cofactor biosynthesis; adenosylcobalamin biosynthesis; adenosylcobalamin from cob(II)yrinate a,c-diamide: step 7/7.</text>
</comment>
<comment type="function">
    <text evidence="14 19">Joins adenosylcobinamide-GDP and alpha-ribazole to generate adenosylcobalamin (Ado-cobalamin). Also synthesizes adenosylcobalamin 5'-phosphate from adenosylcobinamide-GDP and alpha-ribazole 5'-phosphate.</text>
</comment>
<organism evidence="20 21">
    <name type="scientific">Nakamurella antarctica</name>
    <dbReference type="NCBI Taxonomy" id="1902245"/>
    <lineage>
        <taxon>Bacteria</taxon>
        <taxon>Bacillati</taxon>
        <taxon>Actinomycetota</taxon>
        <taxon>Actinomycetes</taxon>
        <taxon>Nakamurellales</taxon>
        <taxon>Nakamurellaceae</taxon>
        <taxon>Nakamurella</taxon>
    </lineage>
</organism>
<dbReference type="EC" id="2.7.8.26" evidence="5 19"/>
<comment type="subcellular location">
    <subcellularLocation>
        <location evidence="2 19">Cell membrane</location>
        <topology evidence="2 19">Multi-pass membrane protein</topology>
    </subcellularLocation>
</comment>
<evidence type="ECO:0000256" key="8">
    <source>
        <dbReference type="ARBA" id="ARBA00022573"/>
    </source>
</evidence>
<dbReference type="OrthoDB" id="9794223at2"/>
<evidence type="ECO:0000256" key="9">
    <source>
        <dbReference type="ARBA" id="ARBA00022679"/>
    </source>
</evidence>
<gene>
    <name evidence="19" type="primary">cobS</name>
    <name evidence="20" type="ORF">EH165_13480</name>
</gene>
<evidence type="ECO:0000313" key="20">
    <source>
        <dbReference type="EMBL" id="AZI59619.1"/>
    </source>
</evidence>
<keyword evidence="21" id="KW-1185">Reference proteome</keyword>
<evidence type="ECO:0000256" key="15">
    <source>
        <dbReference type="ARBA" id="ARBA00032605"/>
    </source>
</evidence>
<dbReference type="GO" id="GO:0009236">
    <property type="term" value="P:cobalamin biosynthetic process"/>
    <property type="evidence" value="ECO:0007669"/>
    <property type="project" value="UniProtKB-UniRule"/>
</dbReference>
<dbReference type="UniPathway" id="UPA00148">
    <property type="reaction ID" value="UER00238"/>
</dbReference>
<feature type="transmembrane region" description="Helical" evidence="19">
    <location>
        <begin position="196"/>
        <end position="216"/>
    </location>
</feature>
<evidence type="ECO:0000256" key="3">
    <source>
        <dbReference type="ARBA" id="ARBA00004663"/>
    </source>
</evidence>
<keyword evidence="12 19" id="KW-1133">Transmembrane helix</keyword>
<evidence type="ECO:0000256" key="19">
    <source>
        <dbReference type="HAMAP-Rule" id="MF_00719"/>
    </source>
</evidence>
<dbReference type="Proteomes" id="UP000268084">
    <property type="component" value="Chromosome"/>
</dbReference>
<reference evidence="20 21" key="2">
    <citation type="submission" date="2018-12" db="EMBL/GenBank/DDBJ databases">
        <title>Nakamurella antarcticus sp. nov., isolated from Antarctica South Shetland Islands soil.</title>
        <authorList>
            <person name="Peng F."/>
        </authorList>
    </citation>
    <scope>NUCLEOTIDE SEQUENCE [LARGE SCALE GENOMIC DNA]</scope>
    <source>
        <strain evidence="20 21">S14-144</strain>
    </source>
</reference>
<feature type="transmembrane region" description="Helical" evidence="19">
    <location>
        <begin position="133"/>
        <end position="156"/>
    </location>
</feature>
<evidence type="ECO:0000256" key="1">
    <source>
        <dbReference type="ARBA" id="ARBA00001946"/>
    </source>
</evidence>
<dbReference type="AlphaFoldDB" id="A0A3G8ZQW2"/>
<evidence type="ECO:0000256" key="4">
    <source>
        <dbReference type="ARBA" id="ARBA00010561"/>
    </source>
</evidence>
<reference evidence="20 21" key="1">
    <citation type="submission" date="2018-11" db="EMBL/GenBank/DDBJ databases">
        <authorList>
            <person name="Da X."/>
        </authorList>
    </citation>
    <scope>NUCLEOTIDE SEQUENCE [LARGE SCALE GENOMIC DNA]</scope>
    <source>
        <strain evidence="20 21">S14-144</strain>
    </source>
</reference>
<dbReference type="PANTHER" id="PTHR34148">
    <property type="entry name" value="ADENOSYLCOBINAMIDE-GDP RIBAZOLETRANSFERASE"/>
    <property type="match status" value="1"/>
</dbReference>
<keyword evidence="11 19" id="KW-0460">Magnesium</keyword>
<dbReference type="HAMAP" id="MF_00719">
    <property type="entry name" value="CobS"/>
    <property type="match status" value="1"/>
</dbReference>
<dbReference type="EMBL" id="CP034170">
    <property type="protein sequence ID" value="AZI59619.1"/>
    <property type="molecule type" value="Genomic_DNA"/>
</dbReference>
<evidence type="ECO:0000256" key="13">
    <source>
        <dbReference type="ARBA" id="ARBA00023136"/>
    </source>
</evidence>
<keyword evidence="9 19" id="KW-0808">Transferase</keyword>
<evidence type="ECO:0000256" key="10">
    <source>
        <dbReference type="ARBA" id="ARBA00022692"/>
    </source>
</evidence>
<keyword evidence="13 19" id="KW-0472">Membrane</keyword>
<feature type="transmembrane region" description="Helical" evidence="19">
    <location>
        <begin position="24"/>
        <end position="46"/>
    </location>
</feature>